<dbReference type="Proteomes" id="UP000292781">
    <property type="component" value="Unassembled WGS sequence"/>
</dbReference>
<feature type="region of interest" description="Disordered" evidence="1">
    <location>
        <begin position="118"/>
        <end position="191"/>
    </location>
</feature>
<accession>A0A4Q9VT87</accession>
<evidence type="ECO:0000256" key="1">
    <source>
        <dbReference type="SAM" id="MobiDB-lite"/>
    </source>
</evidence>
<feature type="transmembrane region" description="Helical" evidence="2">
    <location>
        <begin position="16"/>
        <end position="43"/>
    </location>
</feature>
<dbReference type="InterPro" id="IPR008523">
    <property type="entry name" value="DUF805"/>
</dbReference>
<protein>
    <submittedName>
        <fullName evidence="3">DUF805 domain-containing protein</fullName>
    </submittedName>
</protein>
<evidence type="ECO:0000313" key="3">
    <source>
        <dbReference type="EMBL" id="TBW39272.1"/>
    </source>
</evidence>
<name>A0A4Q9VT87_9HYPH</name>
<feature type="compositionally biased region" description="Basic and acidic residues" evidence="1">
    <location>
        <begin position="133"/>
        <end position="148"/>
    </location>
</feature>
<dbReference type="PANTHER" id="PTHR34980">
    <property type="entry name" value="INNER MEMBRANE PROTEIN-RELATED-RELATED"/>
    <property type="match status" value="1"/>
</dbReference>
<dbReference type="AlphaFoldDB" id="A0A4Q9VT87"/>
<dbReference type="PANTHER" id="PTHR34980:SF3">
    <property type="entry name" value="BLR8105 PROTEIN"/>
    <property type="match status" value="1"/>
</dbReference>
<organism evidence="3 4">
    <name type="scientific">Siculibacillus lacustris</name>
    <dbReference type="NCBI Taxonomy" id="1549641"/>
    <lineage>
        <taxon>Bacteria</taxon>
        <taxon>Pseudomonadati</taxon>
        <taxon>Pseudomonadota</taxon>
        <taxon>Alphaproteobacteria</taxon>
        <taxon>Hyphomicrobiales</taxon>
        <taxon>Ancalomicrobiaceae</taxon>
        <taxon>Siculibacillus</taxon>
    </lineage>
</organism>
<keyword evidence="2" id="KW-1133">Transmembrane helix</keyword>
<dbReference type="EMBL" id="SJFN01000008">
    <property type="protein sequence ID" value="TBW39272.1"/>
    <property type="molecule type" value="Genomic_DNA"/>
</dbReference>
<dbReference type="Pfam" id="PF05656">
    <property type="entry name" value="DUF805"/>
    <property type="match status" value="1"/>
</dbReference>
<comment type="caution">
    <text evidence="3">The sequence shown here is derived from an EMBL/GenBank/DDBJ whole genome shotgun (WGS) entry which is preliminary data.</text>
</comment>
<evidence type="ECO:0000256" key="2">
    <source>
        <dbReference type="SAM" id="Phobius"/>
    </source>
</evidence>
<keyword evidence="4" id="KW-1185">Reference proteome</keyword>
<gene>
    <name evidence="3" type="ORF">EYW49_07220</name>
</gene>
<sequence length="191" mass="19670">MPFSSWFSFSGRSGRLAFWGIGLVQMVFLIGLGVGLGLVAGAAAGGTEAGGLTEAPLPIVAIWGLGLLLVVWTGLAATTRRWHDRGKSGWWTLLQLVPVIGPLWIFVELGFLPGTPDVNRFGPPPGSGGDGGATDRDAELDRAVEKWRSGAAASQDLPAGASARRDPWAAPSAGSAPPRAAAGGFGRRGLT</sequence>
<proteinExistence type="predicted"/>
<dbReference type="GO" id="GO:0005886">
    <property type="term" value="C:plasma membrane"/>
    <property type="evidence" value="ECO:0007669"/>
    <property type="project" value="TreeGrafter"/>
</dbReference>
<dbReference type="RefSeq" id="WP_131307680.1">
    <property type="nucleotide sequence ID" value="NZ_SJFN01000008.1"/>
</dbReference>
<dbReference type="OrthoDB" id="9812349at2"/>
<reference evidence="3 4" key="1">
    <citation type="submission" date="2019-02" db="EMBL/GenBank/DDBJ databases">
        <title>Siculibacillus lacustris gen. nov., sp. nov., a new rosette-forming bacterium isolated from a freshwater crater lake (Lake St. Ana, Romania).</title>
        <authorList>
            <person name="Felfoldi T."/>
            <person name="Marton Z."/>
            <person name="Szabo A."/>
            <person name="Mentes A."/>
            <person name="Boka K."/>
            <person name="Marialigeti K."/>
            <person name="Mathe I."/>
            <person name="Koncz M."/>
            <person name="Schumann P."/>
            <person name="Toth E."/>
        </authorList>
    </citation>
    <scope>NUCLEOTIDE SEQUENCE [LARGE SCALE GENOMIC DNA]</scope>
    <source>
        <strain evidence="3 4">SA-279</strain>
    </source>
</reference>
<keyword evidence="2" id="KW-0472">Membrane</keyword>
<feature type="transmembrane region" description="Helical" evidence="2">
    <location>
        <begin position="55"/>
        <end position="77"/>
    </location>
</feature>
<keyword evidence="2" id="KW-0812">Transmembrane</keyword>
<feature type="compositionally biased region" description="Low complexity" evidence="1">
    <location>
        <begin position="169"/>
        <end position="182"/>
    </location>
</feature>
<evidence type="ECO:0000313" key="4">
    <source>
        <dbReference type="Proteomes" id="UP000292781"/>
    </source>
</evidence>
<feature type="transmembrane region" description="Helical" evidence="2">
    <location>
        <begin position="89"/>
        <end position="107"/>
    </location>
</feature>